<dbReference type="Proteomes" id="UP000199699">
    <property type="component" value="Unassembled WGS sequence"/>
</dbReference>
<feature type="compositionally biased region" description="Low complexity" evidence="1">
    <location>
        <begin position="189"/>
        <end position="200"/>
    </location>
</feature>
<keyword evidence="4" id="KW-1185">Reference proteome</keyword>
<dbReference type="STRING" id="145857.GA0070616_3062"/>
<evidence type="ECO:0000256" key="2">
    <source>
        <dbReference type="SAM" id="Phobius"/>
    </source>
</evidence>
<keyword evidence="2" id="KW-0812">Transmembrane</keyword>
<protein>
    <submittedName>
        <fullName evidence="3">Uncharacterized protein</fullName>
    </submittedName>
</protein>
<keyword evidence="2" id="KW-0472">Membrane</keyword>
<feature type="transmembrane region" description="Helical" evidence="2">
    <location>
        <begin position="58"/>
        <end position="77"/>
    </location>
</feature>
<reference evidence="3 4" key="1">
    <citation type="submission" date="2016-06" db="EMBL/GenBank/DDBJ databases">
        <authorList>
            <person name="Kjaerup R.B."/>
            <person name="Dalgaard T.S."/>
            <person name="Juul-Madsen H.R."/>
        </authorList>
    </citation>
    <scope>NUCLEOTIDE SEQUENCE [LARGE SCALE GENOMIC DNA]</scope>
    <source>
        <strain evidence="3 4">DSM 43818</strain>
    </source>
</reference>
<dbReference type="EMBL" id="FMHT01000003">
    <property type="protein sequence ID" value="SCL25201.1"/>
    <property type="molecule type" value="Genomic_DNA"/>
</dbReference>
<evidence type="ECO:0000313" key="3">
    <source>
        <dbReference type="EMBL" id="SCL25201.1"/>
    </source>
</evidence>
<accession>A0A1C6S6T2</accession>
<sequence>MARTPPVSASAAAEPSRVALVRRHRPGTFGDEPSPLRWWGRSAGYRYRVWTMAAAQRWVRPLLLAGTLVGLTAMHTIGHDAHAAASDHHKHSVAHAAAIPAAVGDLTPPSVAPATADRPHPAIHDRGAGTDLGTGGTRAGHPEAASPAGGGDGNGDLPGWGACLAVLGALAVPLLLAVLITARRSPAAVSTGRRGRVGPVPRAPPSPVGLRIATVSVLRR</sequence>
<name>A0A1C6S6T2_9ACTN</name>
<organism evidence="3 4">
    <name type="scientific">Micromonospora nigra</name>
    <dbReference type="NCBI Taxonomy" id="145857"/>
    <lineage>
        <taxon>Bacteria</taxon>
        <taxon>Bacillati</taxon>
        <taxon>Actinomycetota</taxon>
        <taxon>Actinomycetes</taxon>
        <taxon>Micromonosporales</taxon>
        <taxon>Micromonosporaceae</taxon>
        <taxon>Micromonospora</taxon>
    </lineage>
</organism>
<keyword evidence="2" id="KW-1133">Transmembrane helix</keyword>
<proteinExistence type="predicted"/>
<feature type="compositionally biased region" description="Basic and acidic residues" evidence="1">
    <location>
        <begin position="117"/>
        <end position="128"/>
    </location>
</feature>
<gene>
    <name evidence="3" type="ORF">GA0070616_3062</name>
</gene>
<dbReference type="AlphaFoldDB" id="A0A1C6S6T2"/>
<evidence type="ECO:0000313" key="4">
    <source>
        <dbReference type="Proteomes" id="UP000199699"/>
    </source>
</evidence>
<evidence type="ECO:0000256" key="1">
    <source>
        <dbReference type="SAM" id="MobiDB-lite"/>
    </source>
</evidence>
<feature type="region of interest" description="Disordered" evidence="1">
    <location>
        <begin position="108"/>
        <end position="153"/>
    </location>
</feature>
<feature type="region of interest" description="Disordered" evidence="1">
    <location>
        <begin position="187"/>
        <end position="206"/>
    </location>
</feature>
<feature type="transmembrane region" description="Helical" evidence="2">
    <location>
        <begin position="159"/>
        <end position="180"/>
    </location>
</feature>